<evidence type="ECO:0000256" key="3">
    <source>
        <dbReference type="ARBA" id="ARBA00023143"/>
    </source>
</evidence>
<evidence type="ECO:0000256" key="2">
    <source>
        <dbReference type="ARBA" id="ARBA00009677"/>
    </source>
</evidence>
<keyword evidence="8" id="KW-0969">Cilium</keyword>
<dbReference type="Pfam" id="PF00460">
    <property type="entry name" value="Flg_bb_rod"/>
    <property type="match status" value="1"/>
</dbReference>
<evidence type="ECO:0000256" key="1">
    <source>
        <dbReference type="ARBA" id="ARBA00004117"/>
    </source>
</evidence>
<dbReference type="GO" id="GO:0030694">
    <property type="term" value="C:bacterial-type flagellum basal body, rod"/>
    <property type="evidence" value="ECO:0007669"/>
    <property type="project" value="InterPro"/>
</dbReference>
<evidence type="ECO:0000259" key="7">
    <source>
        <dbReference type="Pfam" id="PF22692"/>
    </source>
</evidence>
<keyword evidence="9" id="KW-1185">Reference proteome</keyword>
<dbReference type="InterPro" id="IPR001444">
    <property type="entry name" value="Flag_bb_rod_N"/>
</dbReference>
<evidence type="ECO:0000259" key="6">
    <source>
        <dbReference type="Pfam" id="PF06429"/>
    </source>
</evidence>
<dbReference type="KEGG" id="sper:EW093_15245"/>
<dbReference type="PROSITE" id="PS00588">
    <property type="entry name" value="FLAGELLA_BB_ROD"/>
    <property type="match status" value="1"/>
</dbReference>
<feature type="domain" description="Flagellar basal body rod protein N-terminal" evidence="5">
    <location>
        <begin position="5"/>
        <end position="35"/>
    </location>
</feature>
<dbReference type="NCBIfam" id="TIGR02490">
    <property type="entry name" value="flgF"/>
    <property type="match status" value="1"/>
</dbReference>
<comment type="subcellular location">
    <subcellularLocation>
        <location evidence="1 4">Bacterial flagellum basal body</location>
    </subcellularLocation>
</comment>
<dbReference type="Pfam" id="PF22692">
    <property type="entry name" value="LlgE_F_G_D1"/>
    <property type="match status" value="1"/>
</dbReference>
<dbReference type="InterPro" id="IPR020013">
    <property type="entry name" value="Flagellar_FlgE/F/G"/>
</dbReference>
<dbReference type="PANTHER" id="PTHR30435:SF19">
    <property type="entry name" value="FLAGELLAR BASAL-BODY ROD PROTEIN FLGG"/>
    <property type="match status" value="1"/>
</dbReference>
<dbReference type="PANTHER" id="PTHR30435">
    <property type="entry name" value="FLAGELLAR PROTEIN"/>
    <property type="match status" value="1"/>
</dbReference>
<proteinExistence type="inferred from homology"/>
<dbReference type="GO" id="GO:0071978">
    <property type="term" value="P:bacterial-type flagellum-dependent swarming motility"/>
    <property type="evidence" value="ECO:0007669"/>
    <property type="project" value="TreeGrafter"/>
</dbReference>
<dbReference type="InterPro" id="IPR037925">
    <property type="entry name" value="FlgE/F/G-like"/>
</dbReference>
<dbReference type="EMBL" id="CP035807">
    <property type="protein sequence ID" value="QEN05995.1"/>
    <property type="molecule type" value="Genomic_DNA"/>
</dbReference>
<feature type="domain" description="Flagellar hook protein FlgE/F/G-like D1" evidence="7">
    <location>
        <begin position="103"/>
        <end position="163"/>
    </location>
</feature>
<gene>
    <name evidence="8" type="primary">flgF</name>
    <name evidence="8" type="ORF">EW093_15245</name>
</gene>
<dbReference type="InterPro" id="IPR012836">
    <property type="entry name" value="FlgF"/>
</dbReference>
<keyword evidence="8" id="KW-0966">Cell projection</keyword>
<reference evidence="8 9" key="2">
    <citation type="submission" date="2019-09" db="EMBL/GenBank/DDBJ databases">
        <title>Complete Genome Sequence and Methylome Analysis of free living Spirochaetas.</title>
        <authorList>
            <person name="Leshcheva N."/>
            <person name="Mikheeva N."/>
        </authorList>
    </citation>
    <scope>NUCLEOTIDE SEQUENCE [LARGE SCALE GENOMIC DNA]</scope>
    <source>
        <strain evidence="8 9">P</strain>
    </source>
</reference>
<keyword evidence="3 4" id="KW-0975">Bacterial flagellum</keyword>
<dbReference type="InterPro" id="IPR019776">
    <property type="entry name" value="Flagellar_basal_body_rod_CS"/>
</dbReference>
<accession>A0A5C1QD46</accession>
<dbReference type="OrthoDB" id="9804559at2"/>
<organism evidence="8 9">
    <name type="scientific">Thiospirochaeta perfilievii</name>
    <dbReference type="NCBI Taxonomy" id="252967"/>
    <lineage>
        <taxon>Bacteria</taxon>
        <taxon>Pseudomonadati</taxon>
        <taxon>Spirochaetota</taxon>
        <taxon>Spirochaetia</taxon>
        <taxon>Spirochaetales</taxon>
        <taxon>Spirochaetaceae</taxon>
        <taxon>Thiospirochaeta</taxon>
    </lineage>
</organism>
<name>A0A5C1QD46_9SPIO</name>
<evidence type="ECO:0000313" key="8">
    <source>
        <dbReference type="EMBL" id="QEN05995.1"/>
    </source>
</evidence>
<keyword evidence="8" id="KW-0282">Flagellum</keyword>
<dbReference type="Proteomes" id="UP000323824">
    <property type="component" value="Chromosome"/>
</dbReference>
<sequence>MVRGLYTGASGMQAQMHKMDALSNNLANVNTTGYKKDTSVQKAFPQLLLSRLNDNGVHKFPFGSSDSAPIVGKLGMGVEYNESFTVFEQGSLKQTDNPFDLALEDKGFFTIDTPFGERYTRNGTFTLGKEGMLLTKEGYPVMGEEGPIYIKKNNFMIDKDGNVFQNGDYSDDPKQMVSMESNEWKNTEKVDSIKIVGFDNDRFIKKTGSSLWAATENSGSAEILRGTERPKVSQGFIEASNVNSVNEMVNLISVNRAYEANQKVISTQDNLTGKLINNVARA</sequence>
<comment type="similarity">
    <text evidence="2 4">Belongs to the flagella basal body rod proteins family.</text>
</comment>
<dbReference type="NCBIfam" id="TIGR03506">
    <property type="entry name" value="FlgEFG_subfam"/>
    <property type="match status" value="1"/>
</dbReference>
<dbReference type="RefSeq" id="WP_149569229.1">
    <property type="nucleotide sequence ID" value="NZ_CP035807.1"/>
</dbReference>
<protein>
    <submittedName>
        <fullName evidence="8">Flagellar basal-body rod protein FlgF</fullName>
    </submittedName>
</protein>
<dbReference type="SUPFAM" id="SSF117143">
    <property type="entry name" value="Flagellar hook protein flgE"/>
    <property type="match status" value="1"/>
</dbReference>
<reference evidence="8 9" key="1">
    <citation type="submission" date="2019-02" db="EMBL/GenBank/DDBJ databases">
        <authorList>
            <person name="Fomenkov A."/>
            <person name="Dubinina G."/>
            <person name="Grabovich M."/>
            <person name="Vincze T."/>
            <person name="Roberts R.J."/>
        </authorList>
    </citation>
    <scope>NUCLEOTIDE SEQUENCE [LARGE SCALE GENOMIC DNA]</scope>
    <source>
        <strain evidence="8 9">P</strain>
    </source>
</reference>
<dbReference type="InterPro" id="IPR010930">
    <property type="entry name" value="Flg_bb/hook_C_dom"/>
</dbReference>
<feature type="domain" description="Flagellar basal-body/hook protein C-terminal" evidence="6">
    <location>
        <begin position="234"/>
        <end position="277"/>
    </location>
</feature>
<dbReference type="AlphaFoldDB" id="A0A5C1QD46"/>
<dbReference type="Pfam" id="PF06429">
    <property type="entry name" value="Flg_bbr_C"/>
    <property type="match status" value="1"/>
</dbReference>
<evidence type="ECO:0000313" key="9">
    <source>
        <dbReference type="Proteomes" id="UP000323824"/>
    </source>
</evidence>
<evidence type="ECO:0000256" key="4">
    <source>
        <dbReference type="RuleBase" id="RU362116"/>
    </source>
</evidence>
<dbReference type="InterPro" id="IPR053967">
    <property type="entry name" value="LlgE_F_G-like_D1"/>
</dbReference>
<evidence type="ECO:0000259" key="5">
    <source>
        <dbReference type="Pfam" id="PF00460"/>
    </source>
</evidence>